<accession>A0A6C0JEE3</accession>
<protein>
    <submittedName>
        <fullName evidence="1">Uncharacterized protein</fullName>
    </submittedName>
</protein>
<dbReference type="AlphaFoldDB" id="A0A6C0JEE3"/>
<sequence>MGRYYKLIRIKSEYSVKNFPFDKINKQYIESEVDLGQVLDIKLYGRSYDPYLCFIYHDVDGEKKEFYPTFSSSEIYLEYNPYSEEKSKMRVQKRTSILKEEILGNDWALRPENVVATQGIDISGFREGN</sequence>
<dbReference type="EMBL" id="MN740390">
    <property type="protein sequence ID" value="QHU04002.1"/>
    <property type="molecule type" value="Genomic_DNA"/>
</dbReference>
<evidence type="ECO:0000313" key="1">
    <source>
        <dbReference type="EMBL" id="QHU04002.1"/>
    </source>
</evidence>
<reference evidence="1" key="1">
    <citation type="journal article" date="2020" name="Nature">
        <title>Giant virus diversity and host interactions through global metagenomics.</title>
        <authorList>
            <person name="Schulz F."/>
            <person name="Roux S."/>
            <person name="Paez-Espino D."/>
            <person name="Jungbluth S."/>
            <person name="Walsh D.A."/>
            <person name="Denef V.J."/>
            <person name="McMahon K.D."/>
            <person name="Konstantinidis K.T."/>
            <person name="Eloe-Fadrosh E.A."/>
            <person name="Kyrpides N.C."/>
            <person name="Woyke T."/>
        </authorList>
    </citation>
    <scope>NUCLEOTIDE SEQUENCE</scope>
    <source>
        <strain evidence="1">GVMAG-M-3300027708-20</strain>
    </source>
</reference>
<name>A0A6C0JEE3_9ZZZZ</name>
<proteinExistence type="predicted"/>
<organism evidence="1">
    <name type="scientific">viral metagenome</name>
    <dbReference type="NCBI Taxonomy" id="1070528"/>
    <lineage>
        <taxon>unclassified sequences</taxon>
        <taxon>metagenomes</taxon>
        <taxon>organismal metagenomes</taxon>
    </lineage>
</organism>